<accession>A0A9P3UP51</accession>
<feature type="region of interest" description="Disordered" evidence="4">
    <location>
        <begin position="256"/>
        <end position="276"/>
    </location>
</feature>
<dbReference type="OrthoDB" id="301415at2759"/>
<dbReference type="Pfam" id="PF02816">
    <property type="entry name" value="Alpha_kinase"/>
    <property type="match status" value="1"/>
</dbReference>
<evidence type="ECO:0000256" key="1">
    <source>
        <dbReference type="ARBA" id="ARBA00022527"/>
    </source>
</evidence>
<gene>
    <name evidence="6" type="ORF">LshimejAT787_0409970</name>
</gene>
<dbReference type="EMBL" id="BRPK01000004">
    <property type="protein sequence ID" value="GLB37946.1"/>
    <property type="molecule type" value="Genomic_DNA"/>
</dbReference>
<evidence type="ECO:0000313" key="7">
    <source>
        <dbReference type="Proteomes" id="UP001063166"/>
    </source>
</evidence>
<name>A0A9P3UP51_LYOSH</name>
<sequence>MKCVKLSDAHSSTERAVIVNQPQCQSCSVIYPWLKTALCGGCRDEPTSSVKGLNEITETILSRASEHQSTASQHRLNQPPSLNAGLQAANAAQLKAKIATLKKQVKGDTITMEATLFYYPKNGTSAKKAQLLPVLKKFFGSDPAKSLLDQTREELKKAWLESPASNVSGMNTLNFEDVLFGINQSTKSVYHFKPTENHMLGTVDAMFTALKADAKISEADSKERKLTLRVYAYEAQSIVDDDVDFGISSVRRSSTHRSTSQASFKPSTKRKAATSISKATEYTSAFRPRKLASAVRPTPQIAYDQYDFTKITITIDAHGNMDETVSLDEKIEISKNWRGFSEGDKSEDGYLSKGATKFAFMGRVAGAPYAIFQCMPGSGVDELSNRTDLIAELKLLVQGQYFAESFARRAQTYDVRIPDIRWNSCNAFVGTVTDAWLDETSSLVFETFLAAPLLDTANLYTERKFSGSTTAGQSIDVVGSAIDAYAHHVLVDSEGTFLLTDLQGTSSPCSV</sequence>
<reference evidence="6" key="1">
    <citation type="submission" date="2022-07" db="EMBL/GenBank/DDBJ databases">
        <title>The genome of Lyophyllum shimeji provides insight into the initial evolution of ectomycorrhizal fungal genome.</title>
        <authorList>
            <person name="Kobayashi Y."/>
            <person name="Shibata T."/>
            <person name="Hirakawa H."/>
            <person name="Shigenobu S."/>
            <person name="Nishiyama T."/>
            <person name="Yamada A."/>
            <person name="Hasebe M."/>
            <person name="Kawaguchi M."/>
        </authorList>
    </citation>
    <scope>NUCLEOTIDE SEQUENCE</scope>
    <source>
        <strain evidence="6">AT787</strain>
    </source>
</reference>
<keyword evidence="2" id="KW-0808">Transferase</keyword>
<keyword evidence="1" id="KW-0723">Serine/threonine-protein kinase</keyword>
<comment type="caution">
    <text evidence="6">The sequence shown here is derived from an EMBL/GenBank/DDBJ whole genome shotgun (WGS) entry which is preliminary data.</text>
</comment>
<feature type="domain" description="Alpha-type protein kinase" evidence="5">
    <location>
        <begin position="385"/>
        <end position="505"/>
    </location>
</feature>
<proteinExistence type="predicted"/>
<evidence type="ECO:0000256" key="3">
    <source>
        <dbReference type="ARBA" id="ARBA00022777"/>
    </source>
</evidence>
<keyword evidence="3" id="KW-0418">Kinase</keyword>
<dbReference type="InterPro" id="IPR004166">
    <property type="entry name" value="a-kinase_dom"/>
</dbReference>
<dbReference type="SUPFAM" id="SSF56112">
    <property type="entry name" value="Protein kinase-like (PK-like)"/>
    <property type="match status" value="1"/>
</dbReference>
<evidence type="ECO:0000256" key="2">
    <source>
        <dbReference type="ARBA" id="ARBA00022679"/>
    </source>
</evidence>
<dbReference type="InterPro" id="IPR011009">
    <property type="entry name" value="Kinase-like_dom_sf"/>
</dbReference>
<evidence type="ECO:0000256" key="4">
    <source>
        <dbReference type="SAM" id="MobiDB-lite"/>
    </source>
</evidence>
<organism evidence="6 7">
    <name type="scientific">Lyophyllum shimeji</name>
    <name type="common">Hon-shimeji</name>
    <name type="synonym">Tricholoma shimeji</name>
    <dbReference type="NCBI Taxonomy" id="47721"/>
    <lineage>
        <taxon>Eukaryota</taxon>
        <taxon>Fungi</taxon>
        <taxon>Dikarya</taxon>
        <taxon>Basidiomycota</taxon>
        <taxon>Agaricomycotina</taxon>
        <taxon>Agaricomycetes</taxon>
        <taxon>Agaricomycetidae</taxon>
        <taxon>Agaricales</taxon>
        <taxon>Tricholomatineae</taxon>
        <taxon>Lyophyllaceae</taxon>
        <taxon>Lyophyllum</taxon>
    </lineage>
</organism>
<evidence type="ECO:0000313" key="6">
    <source>
        <dbReference type="EMBL" id="GLB37946.1"/>
    </source>
</evidence>
<protein>
    <recommendedName>
        <fullName evidence="5">Alpha-type protein kinase domain-containing protein</fullName>
    </recommendedName>
</protein>
<dbReference type="AlphaFoldDB" id="A0A9P3UP51"/>
<evidence type="ECO:0000259" key="5">
    <source>
        <dbReference type="Pfam" id="PF02816"/>
    </source>
</evidence>
<keyword evidence="7" id="KW-1185">Reference proteome</keyword>
<dbReference type="Proteomes" id="UP001063166">
    <property type="component" value="Unassembled WGS sequence"/>
</dbReference>